<dbReference type="InterPro" id="IPR011335">
    <property type="entry name" value="Restrct_endonuc-II-like"/>
</dbReference>
<feature type="domain" description="Mutator-like transposase" evidence="6">
    <location>
        <begin position="1"/>
        <end position="231"/>
    </location>
</feature>
<feature type="domain" description="Reverse transcriptase" evidence="3">
    <location>
        <begin position="976"/>
        <end position="1047"/>
    </location>
</feature>
<dbReference type="EMBL" id="KQ971355">
    <property type="protein sequence ID" value="KYB26189.1"/>
    <property type="molecule type" value="Genomic_DNA"/>
</dbReference>
<dbReference type="Pfam" id="PF20700">
    <property type="entry name" value="Mutator"/>
    <property type="match status" value="1"/>
</dbReference>
<dbReference type="Pfam" id="PF17919">
    <property type="entry name" value="RT_RNaseH_2"/>
    <property type="match status" value="1"/>
</dbReference>
<dbReference type="InterPro" id="IPR043502">
    <property type="entry name" value="DNA/RNA_pol_sf"/>
</dbReference>
<reference evidence="7 8" key="2">
    <citation type="journal article" date="2010" name="Nucleic Acids Res.">
        <title>BeetleBase in 2010: revisions to provide comprehensive genomic information for Tribolium castaneum.</title>
        <authorList>
            <person name="Kim H.S."/>
            <person name="Murphy T."/>
            <person name="Xia J."/>
            <person name="Caragea D."/>
            <person name="Park Y."/>
            <person name="Beeman R.W."/>
            <person name="Lorenzen M.D."/>
            <person name="Butcher S."/>
            <person name="Manak J.R."/>
            <person name="Brown S.J."/>
        </authorList>
    </citation>
    <scope>GENOME REANNOTATION</scope>
    <source>
        <strain evidence="7 8">Georgia GA2</strain>
    </source>
</reference>
<dbReference type="Gene3D" id="2.40.70.10">
    <property type="entry name" value="Acid Proteases"/>
    <property type="match status" value="1"/>
</dbReference>
<dbReference type="Gene3D" id="3.90.320.10">
    <property type="match status" value="1"/>
</dbReference>
<keyword evidence="8" id="KW-1185">Reference proteome</keyword>
<dbReference type="PANTHER" id="PTHR46609:SF8">
    <property type="entry name" value="YQAJ VIRAL RECOMBINASE DOMAIN-CONTAINING PROTEIN"/>
    <property type="match status" value="1"/>
</dbReference>
<sequence length="1546" mass="175624">MKEAAEEEILHAKEIGAIDQDGCALVPVVADGTWGTRSNKSNFNSLTGAAAIVGAHTGKVLYLGVRNKFCMICSRQKERSPTDHVCTKNHIGSSGSMESQIILQGFKTSVEMYNIKYNTLIGDGDSSTYKKIIEGRPYNNLTVEKIECRNHLLRNLRGKLKSLVGDRKFPLQNRKLLEGKIMRLSTGIRAAITYRKKEADKVSAAGRLRQDILNCAQHVFGEHKDCANYFCQRKTDTNTWDTISTELKGQIQNILRTLASHSRSLLCDVDNNVVEGFNSIVAKFIGGKRINYSLSQSYETRCMAAVVSFNSKHAHMYLGRISKRSRNRLLETMEIRRRRKAMRTWEMARKKGRKVQATNDKGNADYGENCEKPDMTPEIFEENKKAFLQGLEKTDAERVQLQESTRLQAGSGQWLEERRKLLTASNFGRVCKMNATTSPANTIKSLLYQIKTLNVPSINHGKVNEEKARLQLMQQENVTIVSCGLFVNKKWNFLGASPDGLILDLDSIVEIKCPYSAFQKKMSFEEAVISKKITFWKQEAATRIFKINKNHDWYYQIQGQLQIADKESCLLGVCVWRKKVKSSRAVEEIIIMSTEKVVADMMTMFTNALRVMEQNRVASEETLMKMMLEQQNRGTTIQTVPDFSKSVETFDGDCESGAAIEWLEKINVTAEIHSWSNECCSETARNHPVGAARKWYDAHRAEIKTWTDFVTQFKKTFEIRGAVVELFAVWCVKLASINLPVLVETLPPTIIYFCKHIHLVAIFLKNKELQNAASSSAEERFIPQFKCLDSGADQQVDDLNEEMAIRIAHQSEKNRSSGTKDKELWRAECQNLFESVLEDCTCENDYKMIIVTKEVSVISSHQKPRENSDGIEKYLQVAKVADVNIHAMIDMGSSVCTIRSSVVQENNWPITRKDVKLFGFGNNPPIPCLGVVNTSIQIDEVRVDNVDICIVADDAQSVDMIIGRPFTENENLIYLRKKSGEPRLVVDYRRLNKQTEKVPFPIPSIDEQFEMLSESKIFSTLDLAHGYLQIPLDEESKEKTAFITPDETGQFESEKMQPAKSKMRAISEFPTPKNIHELKRFLGLTSYFRRFLRNYAIRARPLTDLTKKTQTFTWGEDQSAAFEDLRDSLCAEPELYNPKATITELHTDACSAGVAGMLLQTDSAGQLHPVYYISKKTTDVEEKYHSTKLELMAVVWCIERLRGRMAHVDALSRAPVDDSQDTRDHIHERLEVLQTLDETDYVLMIQYGDAALRELIPILKKPNEERTPVKRQRVLFYKLDSARLLRNVNVNGTEKWLRRRLYLESSRKYPTGQSSKTKAKYLGPLTVIEKLPSDIYRISSLAEEGRIFTTTANVSQLKLYRNSSEDTESEDNDSSEDELPQIETVEVQIHSTPNAVTIFNASKPSGDSPQALRSLVNAFSENLAALDQIKSHLGEEIDLWDFTLFNLLLQKLDNDTRKRFEIENSNVDFPSFSALKEFVYRQCRALEATSINNTVAQKSLTLVSHQPKPDNFKRLEPFGRPVQALVSKAKKGSNHCVLCNGDHFLV</sequence>
<dbReference type="Pfam" id="PF09588">
    <property type="entry name" value="YqaJ"/>
    <property type="match status" value="1"/>
</dbReference>
<dbReference type="InParanoid" id="A0A139WE73"/>
<dbReference type="GO" id="GO:0006281">
    <property type="term" value="P:DNA repair"/>
    <property type="evidence" value="ECO:0007669"/>
    <property type="project" value="UniProtKB-ARBA"/>
</dbReference>
<feature type="domain" description="YqaJ viral recombinase" evidence="4">
    <location>
        <begin position="413"/>
        <end position="566"/>
    </location>
</feature>
<evidence type="ECO:0000259" key="5">
    <source>
        <dbReference type="Pfam" id="PF17919"/>
    </source>
</evidence>
<dbReference type="Gene3D" id="3.30.70.270">
    <property type="match status" value="2"/>
</dbReference>
<dbReference type="CDD" id="cd00303">
    <property type="entry name" value="retropepsin_like"/>
    <property type="match status" value="1"/>
</dbReference>
<dbReference type="InterPro" id="IPR000477">
    <property type="entry name" value="RT_dom"/>
</dbReference>
<dbReference type="EC" id="2.7.7.49" evidence="1"/>
<evidence type="ECO:0000259" key="3">
    <source>
        <dbReference type="Pfam" id="PF00078"/>
    </source>
</evidence>
<dbReference type="GO" id="GO:0003964">
    <property type="term" value="F:RNA-directed DNA polymerase activity"/>
    <property type="evidence" value="ECO:0007669"/>
    <property type="project" value="UniProtKB-EC"/>
</dbReference>
<reference evidence="7 8" key="1">
    <citation type="journal article" date="2008" name="Nature">
        <title>The genome of the model beetle and pest Tribolium castaneum.</title>
        <authorList>
            <consortium name="Tribolium Genome Sequencing Consortium"/>
            <person name="Richards S."/>
            <person name="Gibbs R.A."/>
            <person name="Weinstock G.M."/>
            <person name="Brown S.J."/>
            <person name="Denell R."/>
            <person name="Beeman R.W."/>
            <person name="Gibbs R."/>
            <person name="Beeman R.W."/>
            <person name="Brown S.J."/>
            <person name="Bucher G."/>
            <person name="Friedrich M."/>
            <person name="Grimmelikhuijzen C.J."/>
            <person name="Klingler M."/>
            <person name="Lorenzen M."/>
            <person name="Richards S."/>
            <person name="Roth S."/>
            <person name="Schroder R."/>
            <person name="Tautz D."/>
            <person name="Zdobnov E.M."/>
            <person name="Muzny D."/>
            <person name="Gibbs R.A."/>
            <person name="Weinstock G.M."/>
            <person name="Attaway T."/>
            <person name="Bell S."/>
            <person name="Buhay C.J."/>
            <person name="Chandrabose M.N."/>
            <person name="Chavez D."/>
            <person name="Clerk-Blankenburg K.P."/>
            <person name="Cree A."/>
            <person name="Dao M."/>
            <person name="Davis C."/>
            <person name="Chacko J."/>
            <person name="Dinh H."/>
            <person name="Dugan-Rocha S."/>
            <person name="Fowler G."/>
            <person name="Garner T.T."/>
            <person name="Garnes J."/>
            <person name="Gnirke A."/>
            <person name="Hawes A."/>
            <person name="Hernandez J."/>
            <person name="Hines S."/>
            <person name="Holder M."/>
            <person name="Hume J."/>
            <person name="Jhangiani S.N."/>
            <person name="Joshi V."/>
            <person name="Khan Z.M."/>
            <person name="Jackson L."/>
            <person name="Kovar C."/>
            <person name="Kowis A."/>
            <person name="Lee S."/>
            <person name="Lewis L.R."/>
            <person name="Margolis J."/>
            <person name="Morgan M."/>
            <person name="Nazareth L.V."/>
            <person name="Nguyen N."/>
            <person name="Okwuonu G."/>
            <person name="Parker D."/>
            <person name="Richards S."/>
            <person name="Ruiz S.J."/>
            <person name="Santibanez J."/>
            <person name="Savard J."/>
            <person name="Scherer S.E."/>
            <person name="Schneider B."/>
            <person name="Sodergren E."/>
            <person name="Tautz D."/>
            <person name="Vattahil S."/>
            <person name="Villasana D."/>
            <person name="White C.S."/>
            <person name="Wright R."/>
            <person name="Park Y."/>
            <person name="Beeman R.W."/>
            <person name="Lord J."/>
            <person name="Oppert B."/>
            <person name="Lorenzen M."/>
            <person name="Brown S."/>
            <person name="Wang L."/>
            <person name="Savard J."/>
            <person name="Tautz D."/>
            <person name="Richards S."/>
            <person name="Weinstock G."/>
            <person name="Gibbs R.A."/>
            <person name="Liu Y."/>
            <person name="Worley K."/>
            <person name="Weinstock G."/>
            <person name="Elsik C.G."/>
            <person name="Reese J.T."/>
            <person name="Elhaik E."/>
            <person name="Landan G."/>
            <person name="Graur D."/>
            <person name="Arensburger P."/>
            <person name="Atkinson P."/>
            <person name="Beeman R.W."/>
            <person name="Beidler J."/>
            <person name="Brown S.J."/>
            <person name="Demuth J.P."/>
            <person name="Drury D.W."/>
            <person name="Du Y.Z."/>
            <person name="Fujiwara H."/>
            <person name="Lorenzen M."/>
            <person name="Maselli V."/>
            <person name="Osanai M."/>
            <person name="Park Y."/>
            <person name="Robertson H.M."/>
            <person name="Tu Z."/>
            <person name="Wang J.J."/>
            <person name="Wang S."/>
            <person name="Richards S."/>
            <person name="Song H."/>
            <person name="Zhang L."/>
            <person name="Sodergren E."/>
            <person name="Werner D."/>
            <person name="Stanke M."/>
            <person name="Morgenstern B."/>
            <person name="Solovyev V."/>
            <person name="Kosarev P."/>
            <person name="Brown G."/>
            <person name="Chen H.C."/>
            <person name="Ermolaeva O."/>
            <person name="Hlavina W."/>
            <person name="Kapustin Y."/>
            <person name="Kiryutin B."/>
            <person name="Kitts P."/>
            <person name="Maglott D."/>
            <person name="Pruitt K."/>
            <person name="Sapojnikov V."/>
            <person name="Souvorov A."/>
            <person name="Mackey A.J."/>
            <person name="Waterhouse R.M."/>
            <person name="Wyder S."/>
            <person name="Zdobnov E.M."/>
            <person name="Zdobnov E.M."/>
            <person name="Wyder S."/>
            <person name="Kriventseva E.V."/>
            <person name="Kadowaki T."/>
            <person name="Bork P."/>
            <person name="Aranda M."/>
            <person name="Bao R."/>
            <person name="Beermann A."/>
            <person name="Berns N."/>
            <person name="Bolognesi R."/>
            <person name="Bonneton F."/>
            <person name="Bopp D."/>
            <person name="Brown S.J."/>
            <person name="Bucher G."/>
            <person name="Butts T."/>
            <person name="Chaumot A."/>
            <person name="Denell R.E."/>
            <person name="Ferrier D.E."/>
            <person name="Friedrich M."/>
            <person name="Gordon C.M."/>
            <person name="Jindra M."/>
            <person name="Klingler M."/>
            <person name="Lan Q."/>
            <person name="Lattorff H.M."/>
            <person name="Laudet V."/>
            <person name="von Levetsow C."/>
            <person name="Liu Z."/>
            <person name="Lutz R."/>
            <person name="Lynch J.A."/>
            <person name="da Fonseca R.N."/>
            <person name="Posnien N."/>
            <person name="Reuter R."/>
            <person name="Roth S."/>
            <person name="Savard J."/>
            <person name="Schinko J.B."/>
            <person name="Schmitt C."/>
            <person name="Schoppmeier M."/>
            <person name="Schroder R."/>
            <person name="Shippy T.D."/>
            <person name="Simonnet F."/>
            <person name="Marques-Souza H."/>
            <person name="Tautz D."/>
            <person name="Tomoyasu Y."/>
            <person name="Trauner J."/>
            <person name="Van der Zee M."/>
            <person name="Vervoort M."/>
            <person name="Wittkopp N."/>
            <person name="Wimmer E.A."/>
            <person name="Yang X."/>
            <person name="Jones A.K."/>
            <person name="Sattelle D.B."/>
            <person name="Ebert P.R."/>
            <person name="Nelson D."/>
            <person name="Scott J.G."/>
            <person name="Beeman R.W."/>
            <person name="Muthukrishnan S."/>
            <person name="Kramer K.J."/>
            <person name="Arakane Y."/>
            <person name="Beeman R.W."/>
            <person name="Zhu Q."/>
            <person name="Hogenkamp D."/>
            <person name="Dixit R."/>
            <person name="Oppert B."/>
            <person name="Jiang H."/>
            <person name="Zou Z."/>
            <person name="Marshall J."/>
            <person name="Elpidina E."/>
            <person name="Vinokurov K."/>
            <person name="Oppert C."/>
            <person name="Zou Z."/>
            <person name="Evans J."/>
            <person name="Lu Z."/>
            <person name="Zhao P."/>
            <person name="Sumathipala N."/>
            <person name="Altincicek B."/>
            <person name="Vilcinskas A."/>
            <person name="Williams M."/>
            <person name="Hultmark D."/>
            <person name="Hetru C."/>
            <person name="Jiang H."/>
            <person name="Grimmelikhuijzen C.J."/>
            <person name="Hauser F."/>
            <person name="Cazzamali G."/>
            <person name="Williamson M."/>
            <person name="Park Y."/>
            <person name="Li B."/>
            <person name="Tanaka Y."/>
            <person name="Predel R."/>
            <person name="Neupert S."/>
            <person name="Schachtner J."/>
            <person name="Verleyen P."/>
            <person name="Raible F."/>
            <person name="Bork P."/>
            <person name="Friedrich M."/>
            <person name="Walden K.K."/>
            <person name="Robertson H.M."/>
            <person name="Angeli S."/>
            <person name="Foret S."/>
            <person name="Bucher G."/>
            <person name="Schuetz S."/>
            <person name="Maleszka R."/>
            <person name="Wimmer E.A."/>
            <person name="Beeman R.W."/>
            <person name="Lorenzen M."/>
            <person name="Tomoyasu Y."/>
            <person name="Miller S.C."/>
            <person name="Grossmann D."/>
            <person name="Bucher G."/>
        </authorList>
    </citation>
    <scope>NUCLEOTIDE SEQUENCE [LARGE SCALE GENOMIC DNA]</scope>
    <source>
        <strain evidence="7 8">Georgia GA2</strain>
    </source>
</reference>
<dbReference type="InterPro" id="IPR043128">
    <property type="entry name" value="Rev_trsase/Diguanyl_cyclase"/>
</dbReference>
<feature type="domain" description="Reverse transcriptase/retrotransposon-derived protein RNase H-like" evidence="5">
    <location>
        <begin position="1114"/>
        <end position="1202"/>
    </location>
</feature>
<feature type="region of interest" description="Disordered" evidence="2">
    <location>
        <begin position="1360"/>
        <end position="1379"/>
    </location>
</feature>
<dbReference type="InterPro" id="IPR051703">
    <property type="entry name" value="NF-kappa-B_Signaling_Reg"/>
</dbReference>
<gene>
    <name evidence="7" type="primary">AUGUSTUS-3.0.2_33879</name>
    <name evidence="7" type="ORF">TcasGA2_TC033879</name>
</gene>
<dbReference type="Proteomes" id="UP000007266">
    <property type="component" value="Linkage group 7"/>
</dbReference>
<dbReference type="InterPro" id="IPR019080">
    <property type="entry name" value="YqaJ_viral_recombinase"/>
</dbReference>
<evidence type="ECO:0000256" key="2">
    <source>
        <dbReference type="SAM" id="MobiDB-lite"/>
    </source>
</evidence>
<dbReference type="eggNOG" id="ENOG502S0S7">
    <property type="taxonomic scope" value="Eukaryota"/>
</dbReference>
<dbReference type="CDD" id="cd01647">
    <property type="entry name" value="RT_LTR"/>
    <property type="match status" value="1"/>
</dbReference>
<evidence type="ECO:0000259" key="4">
    <source>
        <dbReference type="Pfam" id="PF09588"/>
    </source>
</evidence>
<dbReference type="SUPFAM" id="SSF56672">
    <property type="entry name" value="DNA/RNA polymerases"/>
    <property type="match status" value="1"/>
</dbReference>
<feature type="compositionally biased region" description="Acidic residues" evidence="2">
    <location>
        <begin position="1365"/>
        <end position="1379"/>
    </location>
</feature>
<dbReference type="InterPro" id="IPR011604">
    <property type="entry name" value="PDDEXK-like_dom_sf"/>
</dbReference>
<protein>
    <recommendedName>
        <fullName evidence="1">RNA-directed DNA polymerase</fullName>
        <ecNumber evidence="1">2.7.7.49</ecNumber>
    </recommendedName>
</protein>
<dbReference type="InterPro" id="IPR021109">
    <property type="entry name" value="Peptidase_aspartic_dom_sf"/>
</dbReference>
<dbReference type="PANTHER" id="PTHR46609">
    <property type="entry name" value="EXONUCLEASE, PHAGE-TYPE/RECB, C-TERMINAL DOMAIN-CONTAINING PROTEIN"/>
    <property type="match status" value="1"/>
</dbReference>
<dbReference type="CDD" id="cd22343">
    <property type="entry name" value="PDDEXK_lambda_exonuclease-like"/>
    <property type="match status" value="1"/>
</dbReference>
<proteinExistence type="predicted"/>
<dbReference type="FunFam" id="3.30.70.270:FF:000020">
    <property type="entry name" value="Transposon Tf2-6 polyprotein-like Protein"/>
    <property type="match status" value="1"/>
</dbReference>
<accession>A0A139WE73</accession>
<evidence type="ECO:0000259" key="6">
    <source>
        <dbReference type="Pfam" id="PF20700"/>
    </source>
</evidence>
<dbReference type="InterPro" id="IPR041577">
    <property type="entry name" value="RT_RNaseH_2"/>
</dbReference>
<dbReference type="InterPro" id="IPR049012">
    <property type="entry name" value="Mutator_transp_dom"/>
</dbReference>
<evidence type="ECO:0000313" key="8">
    <source>
        <dbReference type="Proteomes" id="UP000007266"/>
    </source>
</evidence>
<dbReference type="Pfam" id="PF00078">
    <property type="entry name" value="RVT_1"/>
    <property type="match status" value="1"/>
</dbReference>
<name>A0A139WE73_TRICA</name>
<organism evidence="7 8">
    <name type="scientific">Tribolium castaneum</name>
    <name type="common">Red flour beetle</name>
    <dbReference type="NCBI Taxonomy" id="7070"/>
    <lineage>
        <taxon>Eukaryota</taxon>
        <taxon>Metazoa</taxon>
        <taxon>Ecdysozoa</taxon>
        <taxon>Arthropoda</taxon>
        <taxon>Hexapoda</taxon>
        <taxon>Insecta</taxon>
        <taxon>Pterygota</taxon>
        <taxon>Neoptera</taxon>
        <taxon>Endopterygota</taxon>
        <taxon>Coleoptera</taxon>
        <taxon>Polyphaga</taxon>
        <taxon>Cucujiformia</taxon>
        <taxon>Tenebrionidae</taxon>
        <taxon>Tenebrionidae incertae sedis</taxon>
        <taxon>Tribolium</taxon>
    </lineage>
</organism>
<evidence type="ECO:0000313" key="7">
    <source>
        <dbReference type="EMBL" id="KYB26189.1"/>
    </source>
</evidence>
<dbReference type="SUPFAM" id="SSF52980">
    <property type="entry name" value="Restriction endonuclease-like"/>
    <property type="match status" value="1"/>
</dbReference>
<evidence type="ECO:0000256" key="1">
    <source>
        <dbReference type="ARBA" id="ARBA00012493"/>
    </source>
</evidence>
<dbReference type="Pfam" id="PF13650">
    <property type="entry name" value="Asp_protease_2"/>
    <property type="match status" value="1"/>
</dbReference>
<feature type="region of interest" description="Disordered" evidence="2">
    <location>
        <begin position="348"/>
        <end position="370"/>
    </location>
</feature>